<evidence type="ECO:0000313" key="7">
    <source>
        <dbReference type="Proteomes" id="UP000324800"/>
    </source>
</evidence>
<dbReference type="AlphaFoldDB" id="A0A5J4W753"/>
<evidence type="ECO:0000256" key="1">
    <source>
        <dbReference type="ARBA" id="ARBA00010587"/>
    </source>
</evidence>
<dbReference type="InterPro" id="IPR035938">
    <property type="entry name" value="Hemerythrin-like_sf"/>
</dbReference>
<proteinExistence type="inferred from homology"/>
<evidence type="ECO:0000256" key="3">
    <source>
        <dbReference type="ARBA" id="ARBA00023004"/>
    </source>
</evidence>
<feature type="region of interest" description="Disordered" evidence="4">
    <location>
        <begin position="130"/>
        <end position="151"/>
    </location>
</feature>
<dbReference type="Proteomes" id="UP000324800">
    <property type="component" value="Unassembled WGS sequence"/>
</dbReference>
<reference evidence="6 7" key="1">
    <citation type="submission" date="2019-03" db="EMBL/GenBank/DDBJ databases">
        <title>Single cell metagenomics reveals metabolic interactions within the superorganism composed of flagellate Streblomastix strix and complex community of Bacteroidetes bacteria on its surface.</title>
        <authorList>
            <person name="Treitli S.C."/>
            <person name="Kolisko M."/>
            <person name="Husnik F."/>
            <person name="Keeling P."/>
            <person name="Hampl V."/>
        </authorList>
    </citation>
    <scope>NUCLEOTIDE SEQUENCE [LARGE SCALE GENOMIC DNA]</scope>
    <source>
        <strain evidence="6">ST1C</strain>
    </source>
</reference>
<dbReference type="GO" id="GO:0046872">
    <property type="term" value="F:metal ion binding"/>
    <property type="evidence" value="ECO:0007669"/>
    <property type="project" value="UniProtKB-KW"/>
</dbReference>
<keyword evidence="5" id="KW-1133">Transmembrane helix</keyword>
<evidence type="ECO:0000256" key="2">
    <source>
        <dbReference type="ARBA" id="ARBA00022723"/>
    </source>
</evidence>
<keyword evidence="3" id="KW-0408">Iron</keyword>
<evidence type="ECO:0000256" key="4">
    <source>
        <dbReference type="SAM" id="MobiDB-lite"/>
    </source>
</evidence>
<protein>
    <submittedName>
        <fullName evidence="6">Uncharacterized protein</fullName>
    </submittedName>
</protein>
<feature type="transmembrane region" description="Helical" evidence="5">
    <location>
        <begin position="392"/>
        <end position="411"/>
    </location>
</feature>
<name>A0A5J4W753_9EUKA</name>
<dbReference type="Gene3D" id="1.20.120.50">
    <property type="entry name" value="Hemerythrin-like"/>
    <property type="match status" value="1"/>
</dbReference>
<organism evidence="6 7">
    <name type="scientific">Streblomastix strix</name>
    <dbReference type="NCBI Taxonomy" id="222440"/>
    <lineage>
        <taxon>Eukaryota</taxon>
        <taxon>Metamonada</taxon>
        <taxon>Preaxostyla</taxon>
        <taxon>Oxymonadida</taxon>
        <taxon>Streblomastigidae</taxon>
        <taxon>Streblomastix</taxon>
    </lineage>
</organism>
<dbReference type="EMBL" id="SNRW01003246">
    <property type="protein sequence ID" value="KAA6390353.1"/>
    <property type="molecule type" value="Genomic_DNA"/>
</dbReference>
<keyword evidence="5" id="KW-0472">Membrane</keyword>
<comment type="similarity">
    <text evidence="1">Belongs to the hemerythrin family.</text>
</comment>
<sequence>MMKEATFRSALFYSISTIPVIGLESLKRAGLSYVTYTNNSASSSSYLNIALMLIAFVFAFGSLIIEFIVTNRQLRQERNQALLQFFSTPKKIIMRLRMRLENSEIVDESNQNAIANIPVNNIENIEKEEQKKQLKEEKDLKKRKEQESKKRAEMIKKHQNYSQFAQSSTPGAGFLSMMDKNEELEWKISMLPQSNQGLDIDKITMIPDIQSTNPIWNDQKHLSKDTQIIRQLIMQNVQFFDLIYRKVKEGGKVGSKKFIITGDSIIDSISSNRAVKDGSMLSHLLIDSVDCFQVNEGDCDVPNRVFGITGQFAGLEGIVQEFMARAMQLAGKTPTNNSISIGLQKNQNDSQPDDYSVQFLNSALNYDLRGGLQQFTTILEEQEVFRTEMDRLAVIILFVFVIVTLCLGYYFGYMPSKDQLIEVAHLTKKIIQFDPKSQNLEEMLLDINQNALTDIPRIDNAHRRTMNLAREFLLFSDVVEQESIDLEQYTKTIESRLKEVLIAVFQCLYDEERMIEVKHDFGGQNMMNLGTHIMNNGNQHQTITATIPQSGSKLIHITGMNAAGMSFSATHFSNMFASALNEWVSDHMSEMDKELGMLLIGNLSRAEMEKEINLSKICVPHSLDEYISSEKAPKHDKQNFESIKQFLALKTTIDKNGQSRTLVIQ</sequence>
<gene>
    <name evidence="6" type="ORF">EZS28_014120</name>
</gene>
<evidence type="ECO:0000256" key="5">
    <source>
        <dbReference type="SAM" id="Phobius"/>
    </source>
</evidence>
<feature type="transmembrane region" description="Helical" evidence="5">
    <location>
        <begin position="46"/>
        <end position="69"/>
    </location>
</feature>
<keyword evidence="2" id="KW-0479">Metal-binding</keyword>
<keyword evidence="5" id="KW-0812">Transmembrane</keyword>
<accession>A0A5J4W753</accession>
<evidence type="ECO:0000313" key="6">
    <source>
        <dbReference type="EMBL" id="KAA6390353.1"/>
    </source>
</evidence>
<comment type="caution">
    <text evidence="6">The sequence shown here is derived from an EMBL/GenBank/DDBJ whole genome shotgun (WGS) entry which is preliminary data.</text>
</comment>